<dbReference type="GO" id="GO:0007015">
    <property type="term" value="P:actin filament organization"/>
    <property type="evidence" value="ECO:0007669"/>
    <property type="project" value="TreeGrafter"/>
</dbReference>
<feature type="region of interest" description="Disordered" evidence="3">
    <location>
        <begin position="272"/>
        <end position="301"/>
    </location>
</feature>
<keyword evidence="2" id="KW-0963">Cytoplasm</keyword>
<name>A0A9K3PCT1_9STRA</name>
<dbReference type="OrthoDB" id="427001at2759"/>
<dbReference type="GO" id="GO:0051694">
    <property type="term" value="P:pointed-end actin filament capping"/>
    <property type="evidence" value="ECO:0007669"/>
    <property type="project" value="InterPro"/>
</dbReference>
<gene>
    <name evidence="4" type="ORF">IV203_020767</name>
</gene>
<dbReference type="EMBL" id="JAGRRH010000024">
    <property type="protein sequence ID" value="KAG7342823.1"/>
    <property type="molecule type" value="Genomic_DNA"/>
</dbReference>
<protein>
    <submittedName>
        <fullName evidence="4">Uncharacterized protein</fullName>
    </submittedName>
</protein>
<dbReference type="AlphaFoldDB" id="A0A9K3PCT1"/>
<reference evidence="4" key="1">
    <citation type="journal article" date="2021" name="Sci. Rep.">
        <title>Diploid genomic architecture of Nitzschia inconspicua, an elite biomass production diatom.</title>
        <authorList>
            <person name="Oliver A."/>
            <person name="Podell S."/>
            <person name="Pinowska A."/>
            <person name="Traller J.C."/>
            <person name="Smith S.R."/>
            <person name="McClure R."/>
            <person name="Beliaev A."/>
            <person name="Bohutskyi P."/>
            <person name="Hill E.A."/>
            <person name="Rabines A."/>
            <person name="Zheng H."/>
            <person name="Allen L.Z."/>
            <person name="Kuo A."/>
            <person name="Grigoriev I.V."/>
            <person name="Allen A.E."/>
            <person name="Hazlebeck D."/>
            <person name="Allen E.E."/>
        </authorList>
    </citation>
    <scope>NUCLEOTIDE SEQUENCE</scope>
    <source>
        <strain evidence="4">Hildebrandi</strain>
    </source>
</reference>
<dbReference type="SMART" id="SM00368">
    <property type="entry name" value="LRR_RI"/>
    <property type="match status" value="2"/>
</dbReference>
<dbReference type="InterPro" id="IPR004934">
    <property type="entry name" value="TMOD"/>
</dbReference>
<evidence type="ECO:0000313" key="5">
    <source>
        <dbReference type="Proteomes" id="UP000693970"/>
    </source>
</evidence>
<dbReference type="GO" id="GO:0005523">
    <property type="term" value="F:tropomyosin binding"/>
    <property type="evidence" value="ECO:0007669"/>
    <property type="project" value="InterPro"/>
</dbReference>
<keyword evidence="5" id="KW-1185">Reference proteome</keyword>
<comment type="subcellular location">
    <subcellularLocation>
        <location evidence="1">Cytoplasm</location>
    </subcellularLocation>
</comment>
<dbReference type="GO" id="GO:0005856">
    <property type="term" value="C:cytoskeleton"/>
    <property type="evidence" value="ECO:0007669"/>
    <property type="project" value="TreeGrafter"/>
</dbReference>
<dbReference type="GO" id="GO:0005737">
    <property type="term" value="C:cytoplasm"/>
    <property type="evidence" value="ECO:0007669"/>
    <property type="project" value="UniProtKB-SubCell"/>
</dbReference>
<sequence length="692" mass="75956">MINVSRNNFLVAENRYLDAFVILDTSQGLFPTTRRYPVPGTRTKTSIHLGIDGNTLSDYQTVLQQQVPSHSFIGRQSGNNNTRSTASLAVAADGSKLKPMIIFKGEPRGTIATRELPSRMAAFKKAAGPSSPRNSNKSRAPASPRTFPALFKKKVSSPQSSPVKPSSSKPKVGKLSKGKTNVVAGIFNRSASASTAPGSSKSGNVSISRASAPFNKENLTAGSIATEKEQSQKCMSDKAKGALVAPKASDKQDWDYLYQLALQYDQLKAQGVEETKNPTSMPQSEARQKTPTKRHESGDKENIKSSLEGLIGGSNFTASGNFLVKSYFDQYLVENKKFGALTFDFSGQGKLFKRFDRKDEEQRTISKKFVEELLKHPRSKDITILNMSNAMLPDAFLMALSEQCLAKNGLPKLQVLNLESNLLGQDGLISLSKTIAHPNVWRYLQILKLENQKMQFTSNAEEALGEAVLQSPSLVVVSLRVRGGLERQQINNTVATNIDNLRQARREHGSKTGTLKERKRNEMELYFDSIAANADKSITEVDLTGNLKFLGLNATERTKTGAAFGTNATVKCLKMVKLKLDDNFAEAFGKALATNTTLEKVCLDSNDISGTGIKALLEGLGKNTSIVDFQVRHQSKTLASSDEEALPGLISENKSVIKLGVDVRNQLIKTQLEKKCNENREWQRKQRLANKK</sequence>
<comment type="caution">
    <text evidence="4">The sequence shown here is derived from an EMBL/GenBank/DDBJ whole genome shotgun (WGS) entry which is preliminary data.</text>
</comment>
<accession>A0A9K3PCT1</accession>
<feature type="region of interest" description="Disordered" evidence="3">
    <location>
        <begin position="122"/>
        <end position="177"/>
    </location>
</feature>
<evidence type="ECO:0000313" key="4">
    <source>
        <dbReference type="EMBL" id="KAG7342823.1"/>
    </source>
</evidence>
<organism evidence="4 5">
    <name type="scientific">Nitzschia inconspicua</name>
    <dbReference type="NCBI Taxonomy" id="303405"/>
    <lineage>
        <taxon>Eukaryota</taxon>
        <taxon>Sar</taxon>
        <taxon>Stramenopiles</taxon>
        <taxon>Ochrophyta</taxon>
        <taxon>Bacillariophyta</taxon>
        <taxon>Bacillariophyceae</taxon>
        <taxon>Bacillariophycidae</taxon>
        <taxon>Bacillariales</taxon>
        <taxon>Bacillariaceae</taxon>
        <taxon>Nitzschia</taxon>
    </lineage>
</organism>
<evidence type="ECO:0000256" key="3">
    <source>
        <dbReference type="SAM" id="MobiDB-lite"/>
    </source>
</evidence>
<reference evidence="4" key="2">
    <citation type="submission" date="2021-04" db="EMBL/GenBank/DDBJ databases">
        <authorList>
            <person name="Podell S."/>
        </authorList>
    </citation>
    <scope>NUCLEOTIDE SEQUENCE</scope>
    <source>
        <strain evidence="4">Hildebrandi</strain>
    </source>
</reference>
<dbReference type="PANTHER" id="PTHR10901">
    <property type="entry name" value="TROPOMODULIN"/>
    <property type="match status" value="1"/>
</dbReference>
<proteinExistence type="predicted"/>
<dbReference type="PANTHER" id="PTHR10901:SF6">
    <property type="entry name" value="TROPOMODULIN, ISOFORM N"/>
    <property type="match status" value="1"/>
</dbReference>
<dbReference type="Proteomes" id="UP000693970">
    <property type="component" value="Unassembled WGS sequence"/>
</dbReference>
<evidence type="ECO:0000256" key="1">
    <source>
        <dbReference type="ARBA" id="ARBA00004496"/>
    </source>
</evidence>
<evidence type="ECO:0000256" key="2">
    <source>
        <dbReference type="ARBA" id="ARBA00022490"/>
    </source>
</evidence>
<feature type="compositionally biased region" description="Low complexity" evidence="3">
    <location>
        <begin position="156"/>
        <end position="170"/>
    </location>
</feature>